<organism evidence="2">
    <name type="scientific">Lygus hesperus</name>
    <name type="common">Western plant bug</name>
    <dbReference type="NCBI Taxonomy" id="30085"/>
    <lineage>
        <taxon>Eukaryota</taxon>
        <taxon>Metazoa</taxon>
        <taxon>Ecdysozoa</taxon>
        <taxon>Arthropoda</taxon>
        <taxon>Hexapoda</taxon>
        <taxon>Insecta</taxon>
        <taxon>Pterygota</taxon>
        <taxon>Neoptera</taxon>
        <taxon>Paraneoptera</taxon>
        <taxon>Hemiptera</taxon>
        <taxon>Heteroptera</taxon>
        <taxon>Panheteroptera</taxon>
        <taxon>Cimicomorpha</taxon>
        <taxon>Miridae</taxon>
        <taxon>Mirini</taxon>
        <taxon>Lygus</taxon>
    </lineage>
</organism>
<protein>
    <submittedName>
        <fullName evidence="2">Uncharacterized protein</fullName>
    </submittedName>
</protein>
<proteinExistence type="predicted"/>
<accession>A0A0K8TGA4</accession>
<sequence>MPNPSTMTNTQGLAVRTALISLPEARHIHCSTVGMDPILLSEAPPMHDNAGRTSLTSESQDPKIGFPETHKSLMDRLRRLVEAVFWNRNDSSIFLPTDFISGNTPSSGS</sequence>
<dbReference type="EMBL" id="GBRD01001636">
    <property type="protein sequence ID" value="JAG64185.1"/>
    <property type="molecule type" value="Transcribed_RNA"/>
</dbReference>
<feature type="region of interest" description="Disordered" evidence="1">
    <location>
        <begin position="39"/>
        <end position="67"/>
    </location>
</feature>
<evidence type="ECO:0000256" key="1">
    <source>
        <dbReference type="SAM" id="MobiDB-lite"/>
    </source>
</evidence>
<evidence type="ECO:0000313" key="2">
    <source>
        <dbReference type="EMBL" id="JAG64185.1"/>
    </source>
</evidence>
<reference evidence="2" key="1">
    <citation type="submission" date="2014-09" db="EMBL/GenBank/DDBJ databases">
        <authorList>
            <person name="Magalhaes I.L.F."/>
            <person name="Oliveira U."/>
            <person name="Santos F.R."/>
            <person name="Vidigal T.H.D.A."/>
            <person name="Brescovit A.D."/>
            <person name="Santos A.J."/>
        </authorList>
    </citation>
    <scope>NUCLEOTIDE SEQUENCE</scope>
</reference>
<dbReference type="AlphaFoldDB" id="A0A0K8TGA4"/>
<feature type="non-terminal residue" evidence="2">
    <location>
        <position position="109"/>
    </location>
</feature>
<name>A0A0K8TGA4_LYGHE</name>